<protein>
    <submittedName>
        <fullName evidence="2">Uncharacterized protein</fullName>
    </submittedName>
</protein>
<feature type="compositionally biased region" description="Polar residues" evidence="1">
    <location>
        <begin position="504"/>
        <end position="520"/>
    </location>
</feature>
<dbReference type="STRING" id="1173061.A0A0J9XC69"/>
<feature type="compositionally biased region" description="Pro residues" evidence="1">
    <location>
        <begin position="735"/>
        <end position="748"/>
    </location>
</feature>
<feature type="compositionally biased region" description="Pro residues" evidence="1">
    <location>
        <begin position="707"/>
        <end position="725"/>
    </location>
</feature>
<dbReference type="Proteomes" id="UP000242525">
    <property type="component" value="Unassembled WGS sequence"/>
</dbReference>
<accession>A0A0J9XC69</accession>
<feature type="compositionally biased region" description="Basic and acidic residues" evidence="1">
    <location>
        <begin position="103"/>
        <end position="118"/>
    </location>
</feature>
<feature type="region of interest" description="Disordered" evidence="1">
    <location>
        <begin position="1"/>
        <end position="281"/>
    </location>
</feature>
<comment type="caution">
    <text evidence="2">The sequence shown here is derived from an EMBL/GenBank/DDBJ whole genome shotgun (WGS) entry which is preliminary data.</text>
</comment>
<feature type="region of interest" description="Disordered" evidence="1">
    <location>
        <begin position="550"/>
        <end position="606"/>
    </location>
</feature>
<reference evidence="2" key="1">
    <citation type="submission" date="2014-03" db="EMBL/GenBank/DDBJ databases">
        <authorList>
            <person name="Casaregola S."/>
        </authorList>
    </citation>
    <scope>NUCLEOTIDE SEQUENCE [LARGE SCALE GENOMIC DNA]</scope>
    <source>
        <strain evidence="2">CLIB 918</strain>
    </source>
</reference>
<feature type="region of interest" description="Disordered" evidence="1">
    <location>
        <begin position="490"/>
        <end position="520"/>
    </location>
</feature>
<feature type="region of interest" description="Disordered" evidence="1">
    <location>
        <begin position="410"/>
        <end position="431"/>
    </location>
</feature>
<name>A0A0J9XC69_GEOCN</name>
<feature type="region of interest" description="Disordered" evidence="1">
    <location>
        <begin position="294"/>
        <end position="317"/>
    </location>
</feature>
<evidence type="ECO:0000313" key="2">
    <source>
        <dbReference type="EMBL" id="CDO54431.1"/>
    </source>
</evidence>
<feature type="compositionally biased region" description="Basic and acidic residues" evidence="1">
    <location>
        <begin position="40"/>
        <end position="50"/>
    </location>
</feature>
<dbReference type="EMBL" id="CCBN010000007">
    <property type="protein sequence ID" value="CDO54431.1"/>
    <property type="molecule type" value="Genomic_DNA"/>
</dbReference>
<feature type="compositionally biased region" description="Polar residues" evidence="1">
    <location>
        <begin position="299"/>
        <end position="315"/>
    </location>
</feature>
<feature type="compositionally biased region" description="Low complexity" evidence="1">
    <location>
        <begin position="558"/>
        <end position="582"/>
    </location>
</feature>
<gene>
    <name evidence="2" type="ORF">BN980_GECA07s04652g</name>
</gene>
<sequence length="788" mass="82813">MSDDVFLNVWDSPWEDVPASSHADKTTTPTTPNSSIIGAHDTHITGHNDHEDDDITISSVEDDAMKVDHDDNPFSAALKDDTFTETEAEAGSVPKTANIPDPDPLKDADLKKDEKNETEQEQSQKQGLEGSDQACSIDNTDHDSSENVDQSRDDPDPSDVDNPATDISNANTINTLATVPSINQVDEEANYDKTAANDAANDATIDSFNDAPYDATNNTDNNTENDADNDTAKTNNPVIVKDDPDAADLDAESGSDNDDFGDFEAESEPPPGPPKPQGPEYKVPVKTLLASIIIPPTPNDSTTNSATQKDATTHTVEPKSIESILNINHARKYKNLITRPTRQFLHVDDLPDSTISHLTRRRGHRMTMSMSSAGALVEKPPVQSNVEIEARKIMLDMRRSEKPKFNFSWHQPQRFSLPPGRKDISTSVPSSPVTTPVADAFAGHFNAMPGSSARAGVRSSMIVLPTRKREDNGFSPALVSALAGNKSRSASAEIPHPIAKDSPGNISLSPATTDHAPNSSLAKKQLTINTVDTAALNAAIAASIVGPVSKSPTLGRKSSVSSSDRNNSISSSGGGTSKIIPSVTSAINPKPVPNPGSSPVVAAPGGGPLSATKAPFLDPLTPSTPILPSAPTMAGVFKSTPPVHATPFPLKPTIAVSDSPPLSSAPVSVSPASLAGSNAAAAATAADVADDEQDDDWGDFVSESSPTPEPALTPNPAAIPVPQAPIIPASATFAPTPPPPPPPQPQPPVKLSLGPLQPTTKSKSTQENEKVDTIVATLPNLSFMLDEE</sequence>
<feature type="compositionally biased region" description="Basic and acidic residues" evidence="1">
    <location>
        <begin position="139"/>
        <end position="155"/>
    </location>
</feature>
<evidence type="ECO:0000313" key="3">
    <source>
        <dbReference type="Proteomes" id="UP000242525"/>
    </source>
</evidence>
<dbReference type="AlphaFoldDB" id="A0A0J9XC69"/>
<feature type="compositionally biased region" description="Basic and acidic residues" evidence="1">
    <location>
        <begin position="63"/>
        <end position="82"/>
    </location>
</feature>
<feature type="compositionally biased region" description="Acidic residues" evidence="1">
    <location>
        <begin position="245"/>
        <end position="267"/>
    </location>
</feature>
<organism evidence="2 3">
    <name type="scientific">Geotrichum candidum</name>
    <name type="common">Oospora lactis</name>
    <name type="synonym">Dipodascus geotrichum</name>
    <dbReference type="NCBI Taxonomy" id="1173061"/>
    <lineage>
        <taxon>Eukaryota</taxon>
        <taxon>Fungi</taxon>
        <taxon>Dikarya</taxon>
        <taxon>Ascomycota</taxon>
        <taxon>Saccharomycotina</taxon>
        <taxon>Dipodascomycetes</taxon>
        <taxon>Dipodascales</taxon>
        <taxon>Dipodascaceae</taxon>
        <taxon>Geotrichum</taxon>
    </lineage>
</organism>
<proteinExistence type="predicted"/>
<feature type="compositionally biased region" description="Pro residues" evidence="1">
    <location>
        <begin position="268"/>
        <end position="277"/>
    </location>
</feature>
<keyword evidence="3" id="KW-1185">Reference proteome</keyword>
<evidence type="ECO:0000256" key="1">
    <source>
        <dbReference type="SAM" id="MobiDB-lite"/>
    </source>
</evidence>
<feature type="region of interest" description="Disordered" evidence="1">
    <location>
        <begin position="683"/>
        <end position="772"/>
    </location>
</feature>
<feature type="compositionally biased region" description="Acidic residues" evidence="1">
    <location>
        <begin position="688"/>
        <end position="698"/>
    </location>
</feature>
<feature type="compositionally biased region" description="Low complexity" evidence="1">
    <location>
        <begin position="192"/>
        <end position="222"/>
    </location>
</feature>
<feature type="compositionally biased region" description="Polar residues" evidence="1">
    <location>
        <begin position="165"/>
        <end position="184"/>
    </location>
</feature>